<dbReference type="AlphaFoldDB" id="A0A068Y472"/>
<dbReference type="Pfam" id="PF00561">
    <property type="entry name" value="Abhydrolase_1"/>
    <property type="match status" value="1"/>
</dbReference>
<gene>
    <name evidence="3" type="ORF">EmuJ_000684300</name>
</gene>
<dbReference type="STRING" id="6211.A0A068Y472"/>
<dbReference type="OrthoDB" id="7457040at2759"/>
<organism evidence="3 4">
    <name type="scientific">Echinococcus multilocularis</name>
    <name type="common">Fox tapeworm</name>
    <dbReference type="NCBI Taxonomy" id="6211"/>
    <lineage>
        <taxon>Eukaryota</taxon>
        <taxon>Metazoa</taxon>
        <taxon>Spiralia</taxon>
        <taxon>Lophotrochozoa</taxon>
        <taxon>Platyhelminthes</taxon>
        <taxon>Cestoda</taxon>
        <taxon>Eucestoda</taxon>
        <taxon>Cyclophyllidea</taxon>
        <taxon>Taeniidae</taxon>
        <taxon>Echinococcus</taxon>
    </lineage>
</organism>
<dbReference type="GO" id="GO:0042171">
    <property type="term" value="F:lysophosphatidic acid acyltransferase activity"/>
    <property type="evidence" value="ECO:0007669"/>
    <property type="project" value="TreeGrafter"/>
</dbReference>
<dbReference type="GO" id="GO:0055088">
    <property type="term" value="P:lipid homeostasis"/>
    <property type="evidence" value="ECO:0007669"/>
    <property type="project" value="TreeGrafter"/>
</dbReference>
<dbReference type="InterPro" id="IPR000073">
    <property type="entry name" value="AB_hydrolase_1"/>
</dbReference>
<dbReference type="PANTHER" id="PTHR42886">
    <property type="entry name" value="RE40534P-RELATED"/>
    <property type="match status" value="1"/>
</dbReference>
<sequence length="442" mass="50024">MTIPTSVTDNDLHDKSKDSRWHWCKWIPTSNTKLIQAEDKILQRCECDFEKFFLPVYDSSLYLRTVIARNFPKSKPTHSEYEQRVPLVLIHGFASGVGLWCKNFDTLSASRRVYAFDLLGFGRSSRPPFPNTAEEVENKFVEDIEEWRKNIKLDKFILLGHSMGGFIAASYALSHPDRIVHLVLIDPWGFIGQEENTTSFPSGVRGWVVKRLVSFRALTTMRMIGPFGLNAMRKVRQDFGQVYFQTSASTNEPCEVNDDSHGFAHVSSWSTGKKRSVVSKMGFSKASSFDSLSPYDSSVVYNYIYHINVRNPTGEDAFKTMSMLGWAVLPMLPRIRDLKADVPITFIYGGRSWVDFSSGLRTRDLRPDSYVDVMVIEDGGHHAYAEYAEEFNNYVNTIAHLVDEGHVFHAGGEEAVQMAAASSYHPISTFNETNSSEVSPSK</sequence>
<dbReference type="SUPFAM" id="SSF53474">
    <property type="entry name" value="alpha/beta-Hydrolases"/>
    <property type="match status" value="1"/>
</dbReference>
<dbReference type="PRINTS" id="PR00111">
    <property type="entry name" value="ABHYDROLASE"/>
</dbReference>
<dbReference type="GO" id="GO:0005739">
    <property type="term" value="C:mitochondrion"/>
    <property type="evidence" value="ECO:0007669"/>
    <property type="project" value="TreeGrafter"/>
</dbReference>
<evidence type="ECO:0000256" key="1">
    <source>
        <dbReference type="ARBA" id="ARBA00038097"/>
    </source>
</evidence>
<dbReference type="EMBL" id="LN902843">
    <property type="protein sequence ID" value="CDS39340.1"/>
    <property type="molecule type" value="Genomic_DNA"/>
</dbReference>
<keyword evidence="3" id="KW-0378">Hydrolase</keyword>
<dbReference type="InterPro" id="IPR029058">
    <property type="entry name" value="AB_hydrolase_fold"/>
</dbReference>
<protein>
    <submittedName>
        <fullName evidence="3">Abhydrolase domain containing protein</fullName>
    </submittedName>
</protein>
<reference evidence="3" key="1">
    <citation type="journal article" date="2013" name="Nature">
        <title>The genomes of four tapeworm species reveal adaptations to parasitism.</title>
        <authorList>
            <person name="Tsai I.J."/>
            <person name="Zarowiecki M."/>
            <person name="Holroyd N."/>
            <person name="Garciarrubio A."/>
            <person name="Sanchez-Flores A."/>
            <person name="Brooks K.L."/>
            <person name="Tracey A."/>
            <person name="Bobes R.J."/>
            <person name="Fragoso G."/>
            <person name="Sciutto E."/>
            <person name="Aslett M."/>
            <person name="Beasley H."/>
            <person name="Bennett H.M."/>
            <person name="Cai J."/>
            <person name="Camicia F."/>
            <person name="Clark R."/>
            <person name="Cucher M."/>
            <person name="De Silva N."/>
            <person name="Day T.A."/>
            <person name="Deplazes P."/>
            <person name="Estrada K."/>
            <person name="Fernandez C."/>
            <person name="Holland P.W."/>
            <person name="Hou J."/>
            <person name="Hu S."/>
            <person name="Huckvale T."/>
            <person name="Hung S.S."/>
            <person name="Kamenetzky L."/>
            <person name="Keane J.A."/>
            <person name="Kiss F."/>
            <person name="Koziol U."/>
            <person name="Lambert O."/>
            <person name="Liu K."/>
            <person name="Luo X."/>
            <person name="Luo Y."/>
            <person name="Macchiaroli N."/>
            <person name="Nichol S."/>
            <person name="Paps J."/>
            <person name="Parkinson J."/>
            <person name="Pouchkina-Stantcheva N."/>
            <person name="Riddiford N."/>
            <person name="Rosenzvit M."/>
            <person name="Salinas G."/>
            <person name="Wasmuth J.D."/>
            <person name="Zamanian M."/>
            <person name="Zheng Y."/>
            <person name="Cai X."/>
            <person name="Soberon X."/>
            <person name="Olson P.D."/>
            <person name="Laclette J.P."/>
            <person name="Brehm K."/>
            <person name="Berriman M."/>
            <person name="Garciarrubio A."/>
            <person name="Bobes R.J."/>
            <person name="Fragoso G."/>
            <person name="Sanchez-Flores A."/>
            <person name="Estrada K."/>
            <person name="Cevallos M.A."/>
            <person name="Morett E."/>
            <person name="Gonzalez V."/>
            <person name="Portillo T."/>
            <person name="Ochoa-Leyva A."/>
            <person name="Jose M.V."/>
            <person name="Sciutto E."/>
            <person name="Landa A."/>
            <person name="Jimenez L."/>
            <person name="Valdes V."/>
            <person name="Carrero J.C."/>
            <person name="Larralde C."/>
            <person name="Morales-Montor J."/>
            <person name="Limon-Lason J."/>
            <person name="Soberon X."/>
            <person name="Laclette J.P."/>
        </authorList>
    </citation>
    <scope>NUCLEOTIDE SEQUENCE [LARGE SCALE GENOMIC DNA]</scope>
</reference>
<dbReference type="Gene3D" id="3.40.50.1820">
    <property type="entry name" value="alpha/beta hydrolase"/>
    <property type="match status" value="1"/>
</dbReference>
<comment type="similarity">
    <text evidence="1">Belongs to the peptidase S33 family. ABHD4/ABHD5 subfamily.</text>
</comment>
<dbReference type="GO" id="GO:0052689">
    <property type="term" value="F:carboxylic ester hydrolase activity"/>
    <property type="evidence" value="ECO:0007669"/>
    <property type="project" value="TreeGrafter"/>
</dbReference>
<evidence type="ECO:0000313" key="3">
    <source>
        <dbReference type="EMBL" id="CDS39340.1"/>
    </source>
</evidence>
<proteinExistence type="inferred from homology"/>
<evidence type="ECO:0000313" key="4">
    <source>
        <dbReference type="Proteomes" id="UP000017246"/>
    </source>
</evidence>
<keyword evidence="4" id="KW-1185">Reference proteome</keyword>
<evidence type="ECO:0000259" key="2">
    <source>
        <dbReference type="Pfam" id="PF00561"/>
    </source>
</evidence>
<feature type="domain" description="AB hydrolase-1" evidence="2">
    <location>
        <begin position="86"/>
        <end position="189"/>
    </location>
</feature>
<dbReference type="OMA" id="YVWTIAF"/>
<dbReference type="eggNOG" id="KOG4409">
    <property type="taxonomic scope" value="Eukaryota"/>
</dbReference>
<name>A0A068Y472_ECHMU</name>
<reference evidence="3" key="2">
    <citation type="submission" date="2015-11" db="EMBL/GenBank/DDBJ databases">
        <authorList>
            <person name="Zhang Y."/>
            <person name="Guo Z."/>
        </authorList>
    </citation>
    <scope>NUCLEOTIDE SEQUENCE</scope>
</reference>
<accession>A0A068Y472</accession>
<dbReference type="Proteomes" id="UP000017246">
    <property type="component" value="Unassembled WGS sequence"/>
</dbReference>
<dbReference type="GO" id="GO:0006654">
    <property type="term" value="P:phosphatidic acid biosynthetic process"/>
    <property type="evidence" value="ECO:0007669"/>
    <property type="project" value="TreeGrafter"/>
</dbReference>
<dbReference type="PANTHER" id="PTHR42886:SF29">
    <property type="entry name" value="PUMMELIG, ISOFORM A"/>
    <property type="match status" value="1"/>
</dbReference>